<evidence type="ECO:0000256" key="6">
    <source>
        <dbReference type="SAM" id="MobiDB-lite"/>
    </source>
</evidence>
<organism evidence="8 9">
    <name type="scientific">Lithospermum erythrorhizon</name>
    <name type="common">Purple gromwell</name>
    <name type="synonym">Lithospermum officinale var. erythrorhizon</name>
    <dbReference type="NCBI Taxonomy" id="34254"/>
    <lineage>
        <taxon>Eukaryota</taxon>
        <taxon>Viridiplantae</taxon>
        <taxon>Streptophyta</taxon>
        <taxon>Embryophyta</taxon>
        <taxon>Tracheophyta</taxon>
        <taxon>Spermatophyta</taxon>
        <taxon>Magnoliopsida</taxon>
        <taxon>eudicotyledons</taxon>
        <taxon>Gunneridae</taxon>
        <taxon>Pentapetalae</taxon>
        <taxon>asterids</taxon>
        <taxon>lamiids</taxon>
        <taxon>Boraginales</taxon>
        <taxon>Boraginaceae</taxon>
        <taxon>Boraginoideae</taxon>
        <taxon>Lithospermeae</taxon>
        <taxon>Lithospermum</taxon>
    </lineage>
</organism>
<feature type="region of interest" description="Disordered" evidence="6">
    <location>
        <begin position="1"/>
        <end position="40"/>
    </location>
</feature>
<dbReference type="SMART" id="SM01281">
    <property type="entry name" value="Med12"/>
    <property type="match status" value="1"/>
</dbReference>
<keyword evidence="3" id="KW-0805">Transcription regulation</keyword>
<evidence type="ECO:0000256" key="3">
    <source>
        <dbReference type="ARBA" id="ARBA00023015"/>
    </source>
</evidence>
<evidence type="ECO:0000256" key="4">
    <source>
        <dbReference type="ARBA" id="ARBA00023163"/>
    </source>
</evidence>
<dbReference type="EMBL" id="BAABME010001744">
    <property type="protein sequence ID" value="GAA0151229.1"/>
    <property type="molecule type" value="Genomic_DNA"/>
</dbReference>
<evidence type="ECO:0000256" key="5">
    <source>
        <dbReference type="ARBA" id="ARBA00023242"/>
    </source>
</evidence>
<dbReference type="GO" id="GO:0016592">
    <property type="term" value="C:mediator complex"/>
    <property type="evidence" value="ECO:0007669"/>
    <property type="project" value="InterPro"/>
</dbReference>
<accession>A0AAV3PHS1</accession>
<comment type="caution">
    <text evidence="8">The sequence shown here is derived from an EMBL/GenBank/DDBJ whole genome shotgun (WGS) entry which is preliminary data.</text>
</comment>
<dbReference type="Proteomes" id="UP001454036">
    <property type="component" value="Unassembled WGS sequence"/>
</dbReference>
<sequence>MQRYHANSCNSAVNNTIGGTSVRDTTRGDSSSLHPNFSLNSRRSSQLVPYKIKCDKEPLNSRLGAPDYHPPAPNCPEETLTREYVQSGYRETVEGLEEAREISLSQIQIFTKPLILKSREDVKRYYRAINESRAKKRKAGQVYGVPLSGTLLSKPAIFPEQRPCGEEFRKKWIEGLSQPHKRLRSLADQVPHGYKKRSLFEVLIRNNVPLLRATWFIKVTYLNQVRPGSSSISSGLPDKTQFSRSEQWTKDVIEYLQSLLDEFATRNYTHSTVHIRDRSPPLIYSGSMQHRGESASTSVDNDEPSLHFKWWYVVRILQWHHTEGLLIPSLVIDWVLNQLQEKELLGVLQLLMPVIYGVIETIVLSQSYVRTLVGVAVRFIREPSPGGSDLVDNSRRAYTISALVEMLRYLILSVPDTFVALDCVHLPSSIVTPGVNEGNFMEKVGESARINGSLGVAHVLRDKGIESLTEGVSIDQVVSSIKKCSENLARATRPGILGQNMAKTVQELDKTLTHGDVRVVYKSLFDNLSEGAVDEFWIAEVSSCLRSSLKYIGTVPLSLISSVFLVCEWATCCYRDFRTAPLDCLKFSGKKDLSEIYIAVRLLKLKMRDMQSSSSCRDESFDKKDFDLHNMFAGKISGVKFADNLNSQQAEAKLKTISEIFESPGPIHDIVVCWIDQHEVQNGKGFKCLQLLMAELIRAGIFYPQVYVRQLIVSGVIDVSGTSIDQVRWKRHYKILKQFPGPYVRDALEEARIAQPQTVLEAITAYSNERRVVLNMHLTNCENSFLATSSHRRKHHHTFAGDDEFPSIDEWKHVASGSSVPIRTTKRSVMLEDLKASISLLLQFPCSSLKDSDVDESQVIAKRASSLSSSKIETSEETRDCEECRRLKRQKLGEERSSSNTSDKDDFWWIRKGPKSLESLRADLPSKVVKQVSRGRQKVVRKTQSLAQLAAARIEDSQSASTSHVCDIKVCCPHHQSGVESDIPKSAFRTKAAHCGDVVSIGKVLKKLRLVEKRTTIVWLIASVKQLCEDAEKVSTVPKTSHFGRSSPAVDDPISVQWKLRENDLSTILYLMDVSNELVLAVSFLLWLLPKVLSNSVSSIHGGKNVLMFPRNVGNHPCEVGEGFILSCIRRYENIITSMDLIPETLSALMGRAAETLVPNGRVSVSPSLMYARHFLKKYGNVASVVEWEKRFKLTCDKRLVSELESGKLLDGEYGFSLGVPAGVEDLDNFFRQKINGVRVSRVGLSMRDIVHRHIDEAFQHCFGKERKAVGPNSMRIPNLQKIDDCYQMAEQIVMRLMECIKQTGGAAQEGDPNLVSSAISAIVGSVGQVMAKVPELSSESNHINTSSTSASLNFARHMLRVHLMCLCLLKEALGERQSRVFEVALASETSSILAQLFAPGKAPRSQFQHSESQDSNTKVTAAISALVIGAILHGITNLERMVTLFRLKEGLDFIQFVRNLKSNSNGNARTIGASKVDNMVEVSVHWFRVLVGNCRTIADGLVVDLLGEPAVVALSRMQRTLPLDLVFPPAYAISSFVLWRPFVINNSIGTRDDILQLYNSLKLAIGDAMKHLPFREVCLRDTHGLHDLMALDTLDSQFAAMLEGNGLDMHLKATAFVPLRARLFLDALVDCRLPQSVHKQDEGNRIPGHGESKFHHAGKEPKLLHKIVHVLDTLQPAKFHWQWVELRLLLNEQAVAEKLEADTSLVEAIRFVSPNPDKTAASENESNFIKILLTRLLVRPDAATLFSEVVHLLGRSLEDSLLMQVKWFLGGNDVLFGRKSIRQRLMNIAEIQGLPTKCQYWRPWGWCQSISEPMTRKGRKRKLEVSSIEEGEVVEDGPEAKQILRGPTQVVDVEGCVVTQQLTERALTELVLPCVEKSSDDSRTTFASEMIKQMSSIEQQINSVTRGASKISGMVNSAAEGVTTKGNSRKGMRGGNPGLTRRPTVPSETVPPSPAALRASMYLRMQFLLRLLPIIYSDREPAGRSLRHMLASVVLRLLGSRLVHEDACHSYTPSWNSTKQEVEPPYAASVILSGNGLFDCLLLVLHGLLSSYQPSWLKLNYHPKASTDCSKEFSMFDREVVESLQNDLNHMHLPKPVRWRIQTAMPILSPSVRWLISCQPPSVSPAALAALQLSNPISVLQIGNTNLIQKSQSMARSVTGLPGKPKPLPVQQELDLEVDPWTLLEDGAGSGPSSSVSSAAGVSEHSNTRASNWLKGAVRVRRTDLTYIGTVDEDS</sequence>
<dbReference type="PANTHER" id="PTHR46567">
    <property type="entry name" value="MEDIATOR OF RNA POLYMERASE II TRANSCRIPTION SUBUNIT 12"/>
    <property type="match status" value="1"/>
</dbReference>
<keyword evidence="4" id="KW-0804">Transcription</keyword>
<evidence type="ECO:0000313" key="8">
    <source>
        <dbReference type="EMBL" id="GAA0151229.1"/>
    </source>
</evidence>
<comment type="subcellular location">
    <subcellularLocation>
        <location evidence="1">Nucleus</location>
    </subcellularLocation>
</comment>
<feature type="compositionally biased region" description="Low complexity" evidence="6">
    <location>
        <begin position="2192"/>
        <end position="2204"/>
    </location>
</feature>
<keyword evidence="9" id="KW-1185">Reference proteome</keyword>
<feature type="region of interest" description="Disordered" evidence="6">
    <location>
        <begin position="1923"/>
        <end position="1953"/>
    </location>
</feature>
<evidence type="ECO:0000256" key="2">
    <source>
        <dbReference type="ARBA" id="ARBA00010289"/>
    </source>
</evidence>
<dbReference type="PANTHER" id="PTHR46567:SF1">
    <property type="entry name" value="MEDIATOR OF RNA POLYMERASE II TRANSCRIPTION SUBUNIT 12"/>
    <property type="match status" value="1"/>
</dbReference>
<comment type="similarity">
    <text evidence="2">Belongs to the Mediator complex subunit 12 family.</text>
</comment>
<keyword evidence="5" id="KW-0539">Nucleus</keyword>
<evidence type="ECO:0000313" key="9">
    <source>
        <dbReference type="Proteomes" id="UP001454036"/>
    </source>
</evidence>
<proteinExistence type="inferred from homology"/>
<protein>
    <submittedName>
        <fullName evidence="8">General transcription factor</fullName>
    </submittedName>
</protein>
<evidence type="ECO:0000259" key="7">
    <source>
        <dbReference type="SMART" id="SM01281"/>
    </source>
</evidence>
<dbReference type="GO" id="GO:0006357">
    <property type="term" value="P:regulation of transcription by RNA polymerase II"/>
    <property type="evidence" value="ECO:0007669"/>
    <property type="project" value="InterPro"/>
</dbReference>
<evidence type="ECO:0000256" key="1">
    <source>
        <dbReference type="ARBA" id="ARBA00004123"/>
    </source>
</evidence>
<dbReference type="InterPro" id="IPR019035">
    <property type="entry name" value="Mediator_Med12"/>
</dbReference>
<dbReference type="GO" id="GO:0003712">
    <property type="term" value="F:transcription coregulator activity"/>
    <property type="evidence" value="ECO:0007669"/>
    <property type="project" value="InterPro"/>
</dbReference>
<reference evidence="8 9" key="1">
    <citation type="submission" date="2024-01" db="EMBL/GenBank/DDBJ databases">
        <title>The complete chloroplast genome sequence of Lithospermum erythrorhizon: insights into the phylogenetic relationship among Boraginaceae species and the maternal lineages of purple gromwells.</title>
        <authorList>
            <person name="Okada T."/>
            <person name="Watanabe K."/>
        </authorList>
    </citation>
    <scope>NUCLEOTIDE SEQUENCE [LARGE SCALE GENOMIC DNA]</scope>
</reference>
<feature type="domain" description="Mediator complex subunit Med12" evidence="7">
    <location>
        <begin position="157"/>
        <end position="218"/>
    </location>
</feature>
<dbReference type="Pfam" id="PF09497">
    <property type="entry name" value="Med12"/>
    <property type="match status" value="1"/>
</dbReference>
<name>A0AAV3PHS1_LITER</name>
<gene>
    <name evidence="8" type="ORF">LIER_09991</name>
</gene>
<feature type="region of interest" description="Disordered" evidence="6">
    <location>
        <begin position="2184"/>
        <end position="2209"/>
    </location>
</feature>